<feature type="domain" description="PAC" evidence="9">
    <location>
        <begin position="250"/>
        <end position="302"/>
    </location>
</feature>
<evidence type="ECO:0000256" key="3">
    <source>
        <dbReference type="ARBA" id="ARBA00022553"/>
    </source>
</evidence>
<proteinExistence type="predicted"/>
<dbReference type="InterPro" id="IPR003661">
    <property type="entry name" value="HisK_dim/P_dom"/>
</dbReference>
<dbReference type="EMBL" id="PDKO01000012">
    <property type="protein sequence ID" value="RXJ61812.1"/>
    <property type="molecule type" value="Genomic_DNA"/>
</dbReference>
<dbReference type="AlphaFoldDB" id="A0A4Q0XWF5"/>
<dbReference type="SUPFAM" id="SSF55874">
    <property type="entry name" value="ATPase domain of HSP90 chaperone/DNA topoisomerase II/histidine kinase"/>
    <property type="match status" value="1"/>
</dbReference>
<dbReference type="CDD" id="cd00082">
    <property type="entry name" value="HisKA"/>
    <property type="match status" value="1"/>
</dbReference>
<dbReference type="PROSITE" id="PS50112">
    <property type="entry name" value="PAS"/>
    <property type="match status" value="2"/>
</dbReference>
<dbReference type="Pfam" id="PF08447">
    <property type="entry name" value="PAS_3"/>
    <property type="match status" value="2"/>
</dbReference>
<dbReference type="InterPro" id="IPR035965">
    <property type="entry name" value="PAS-like_dom_sf"/>
</dbReference>
<dbReference type="InterPro" id="IPR013767">
    <property type="entry name" value="PAS_fold"/>
</dbReference>
<feature type="domain" description="PAC" evidence="9">
    <location>
        <begin position="621"/>
        <end position="673"/>
    </location>
</feature>
<dbReference type="Gene3D" id="1.10.287.130">
    <property type="match status" value="1"/>
</dbReference>
<dbReference type="PANTHER" id="PTHR43304:SF1">
    <property type="entry name" value="PAC DOMAIN-CONTAINING PROTEIN"/>
    <property type="match status" value="1"/>
</dbReference>
<dbReference type="NCBIfam" id="TIGR00229">
    <property type="entry name" value="sensory_box"/>
    <property type="match status" value="5"/>
</dbReference>
<dbReference type="InterPro" id="IPR003594">
    <property type="entry name" value="HATPase_dom"/>
</dbReference>
<keyword evidence="4" id="KW-0808">Transferase</keyword>
<dbReference type="GO" id="GO:0000155">
    <property type="term" value="F:phosphorelay sensor kinase activity"/>
    <property type="evidence" value="ECO:0007669"/>
    <property type="project" value="InterPro"/>
</dbReference>
<keyword evidence="5" id="KW-0418">Kinase</keyword>
<dbReference type="InterPro" id="IPR013655">
    <property type="entry name" value="PAS_fold_3"/>
</dbReference>
<name>A0A4Q0XWF5_9BACT</name>
<evidence type="ECO:0000259" key="7">
    <source>
        <dbReference type="PROSITE" id="PS50109"/>
    </source>
</evidence>
<dbReference type="CDD" id="cd00130">
    <property type="entry name" value="PAS"/>
    <property type="match status" value="4"/>
</dbReference>
<dbReference type="Gene3D" id="3.30.565.10">
    <property type="entry name" value="Histidine kinase-like ATPase, C-terminal domain"/>
    <property type="match status" value="1"/>
</dbReference>
<feature type="coiled-coil region" evidence="6">
    <location>
        <begin position="148"/>
        <end position="175"/>
    </location>
</feature>
<keyword evidence="11" id="KW-1185">Reference proteome</keyword>
<evidence type="ECO:0000259" key="9">
    <source>
        <dbReference type="PROSITE" id="PS50113"/>
    </source>
</evidence>
<evidence type="ECO:0000256" key="2">
    <source>
        <dbReference type="ARBA" id="ARBA00012438"/>
    </source>
</evidence>
<dbReference type="PROSITE" id="PS50113">
    <property type="entry name" value="PAC"/>
    <property type="match status" value="5"/>
</dbReference>
<dbReference type="Pfam" id="PF02518">
    <property type="entry name" value="HATPase_c"/>
    <property type="match status" value="1"/>
</dbReference>
<dbReference type="InterPro" id="IPR052162">
    <property type="entry name" value="Sensor_kinase/Photoreceptor"/>
</dbReference>
<keyword evidence="6" id="KW-0175">Coiled coil</keyword>
<dbReference type="SUPFAM" id="SSF55785">
    <property type="entry name" value="PYP-like sensor domain (PAS domain)"/>
    <property type="match status" value="5"/>
</dbReference>
<keyword evidence="3" id="KW-0597">Phosphoprotein</keyword>
<dbReference type="SMART" id="SM00086">
    <property type="entry name" value="PAC"/>
    <property type="match status" value="5"/>
</dbReference>
<dbReference type="InterPro" id="IPR000700">
    <property type="entry name" value="PAS-assoc_C"/>
</dbReference>
<dbReference type="InterPro" id="IPR001610">
    <property type="entry name" value="PAC"/>
</dbReference>
<dbReference type="SUPFAM" id="SSF47384">
    <property type="entry name" value="Homodimeric domain of signal transducing histidine kinase"/>
    <property type="match status" value="1"/>
</dbReference>
<dbReference type="InterPro" id="IPR000014">
    <property type="entry name" value="PAS"/>
</dbReference>
<dbReference type="GO" id="GO:0006355">
    <property type="term" value="P:regulation of DNA-templated transcription"/>
    <property type="evidence" value="ECO:0007669"/>
    <property type="project" value="InterPro"/>
</dbReference>
<dbReference type="PANTHER" id="PTHR43304">
    <property type="entry name" value="PHYTOCHROME-LIKE PROTEIN CPH1"/>
    <property type="match status" value="1"/>
</dbReference>
<evidence type="ECO:0000256" key="6">
    <source>
        <dbReference type="SAM" id="Coils"/>
    </source>
</evidence>
<evidence type="ECO:0000259" key="8">
    <source>
        <dbReference type="PROSITE" id="PS50112"/>
    </source>
</evidence>
<dbReference type="OrthoDB" id="9761263at2"/>
<organism evidence="10 11">
    <name type="scientific">Halarcobacter anaerophilus</name>
    <dbReference type="NCBI Taxonomy" id="877500"/>
    <lineage>
        <taxon>Bacteria</taxon>
        <taxon>Pseudomonadati</taxon>
        <taxon>Campylobacterota</taxon>
        <taxon>Epsilonproteobacteria</taxon>
        <taxon>Campylobacterales</taxon>
        <taxon>Arcobacteraceae</taxon>
        <taxon>Halarcobacter</taxon>
    </lineage>
</organism>
<dbReference type="Gene3D" id="3.30.450.20">
    <property type="entry name" value="PAS domain"/>
    <property type="match status" value="5"/>
</dbReference>
<dbReference type="Pfam" id="PF13426">
    <property type="entry name" value="PAS_9"/>
    <property type="match status" value="1"/>
</dbReference>
<dbReference type="STRING" id="877500.GCA_000935065_01227"/>
<dbReference type="SMART" id="SM00091">
    <property type="entry name" value="PAS"/>
    <property type="match status" value="4"/>
</dbReference>
<reference evidence="10 11" key="1">
    <citation type="submission" date="2017-10" db="EMBL/GenBank/DDBJ databases">
        <title>Genomics of the genus Arcobacter.</title>
        <authorList>
            <person name="Perez-Cataluna A."/>
            <person name="Figueras M.J."/>
        </authorList>
    </citation>
    <scope>NUCLEOTIDE SEQUENCE [LARGE SCALE GENOMIC DNA]</scope>
    <source>
        <strain evidence="10 11">DSM 24636</strain>
    </source>
</reference>
<dbReference type="Proteomes" id="UP000290191">
    <property type="component" value="Unassembled WGS sequence"/>
</dbReference>
<comment type="caution">
    <text evidence="10">The sequence shown here is derived from an EMBL/GenBank/DDBJ whole genome shotgun (WGS) entry which is preliminary data.</text>
</comment>
<dbReference type="SMART" id="SM00387">
    <property type="entry name" value="HATPase_c"/>
    <property type="match status" value="1"/>
</dbReference>
<feature type="domain" description="PAC" evidence="9">
    <location>
        <begin position="95"/>
        <end position="147"/>
    </location>
</feature>
<dbReference type="RefSeq" id="WP_129082750.1">
    <property type="nucleotide sequence ID" value="NZ_CP041070.1"/>
</dbReference>
<accession>A0A4Q0XWF5</accession>
<evidence type="ECO:0000256" key="5">
    <source>
        <dbReference type="ARBA" id="ARBA00022777"/>
    </source>
</evidence>
<evidence type="ECO:0000256" key="4">
    <source>
        <dbReference type="ARBA" id="ARBA00022679"/>
    </source>
</evidence>
<evidence type="ECO:0000313" key="11">
    <source>
        <dbReference type="Proteomes" id="UP000290191"/>
    </source>
</evidence>
<feature type="domain" description="PAC" evidence="9">
    <location>
        <begin position="498"/>
        <end position="551"/>
    </location>
</feature>
<feature type="domain" description="PAS" evidence="8">
    <location>
        <begin position="555"/>
        <end position="592"/>
    </location>
</feature>
<comment type="catalytic activity">
    <reaction evidence="1">
        <text>ATP + protein L-histidine = ADP + protein N-phospho-L-histidine.</text>
        <dbReference type="EC" id="2.7.13.3"/>
    </reaction>
</comment>
<dbReference type="InterPro" id="IPR036890">
    <property type="entry name" value="HATPase_C_sf"/>
</dbReference>
<dbReference type="Gene3D" id="2.10.70.100">
    <property type="match status" value="1"/>
</dbReference>
<evidence type="ECO:0000256" key="1">
    <source>
        <dbReference type="ARBA" id="ARBA00000085"/>
    </source>
</evidence>
<evidence type="ECO:0000313" key="10">
    <source>
        <dbReference type="EMBL" id="RXJ61812.1"/>
    </source>
</evidence>
<dbReference type="Pfam" id="PF00989">
    <property type="entry name" value="PAS"/>
    <property type="match status" value="1"/>
</dbReference>
<dbReference type="InterPro" id="IPR005467">
    <property type="entry name" value="His_kinase_dom"/>
</dbReference>
<feature type="domain" description="Histidine kinase" evidence="7">
    <location>
        <begin position="686"/>
        <end position="915"/>
    </location>
</feature>
<protein>
    <recommendedName>
        <fullName evidence="2">histidine kinase</fullName>
        <ecNumber evidence="2">2.7.13.3</ecNumber>
    </recommendedName>
</protein>
<feature type="domain" description="PAC" evidence="9">
    <location>
        <begin position="380"/>
        <end position="430"/>
    </location>
</feature>
<feature type="domain" description="PAS" evidence="8">
    <location>
        <begin position="195"/>
        <end position="247"/>
    </location>
</feature>
<gene>
    <name evidence="10" type="ORF">CRV06_12525</name>
</gene>
<sequence>MPEEHYLKKELDENLKDNLSIFEFIQSGSLDGIWYWDLEKPENQWMSEKFWRVLGYDPKTKKHLSSEWQKLVRKEDLDLALENFHKHIEDETHPYDQIMRYRHADGSTAWIRCRGMAIRDKNGKAIRMIGAHNDMTVFMDTLKKLGEYDGLERLNKNLTKKYNKEHKQRLEVQKENKDSERYIKLIDKFIITSTVDTKGNIVNVSSAFCKISGYSKKELLGNPHWKTLYPDENINSLKDLEELTKNGKTWEGEIKNLKKDGTTYWVKSTIAPILDDNKNLIGYSTLSSDITDKNIIKQNNLELKTIKETLDNAVKIAKLGTWEWNLSKDLLKFSKIAYEIFGLDQSSSIAFDTLRNFVVKEDRKRYKRIINRALKKKIPFSFEYRIYRGFEIRKLWVIGNPIIENKKVIRVSGVIQDITELKQVEEELKEAQKIARIGHYNYNLKENIFTNSYIIDEIFGFDEKREKNFKYWLYSVYEGDRKRVKKYLNKVYRAKEKFDTEYRVVDEKTKGIKWVHMLGELSFDRDGNITTFFGTIQDITKRKELESNLLQAHNVFENTHDGILVTDEKGNILNVNNSFEKITGYKLQEVIGLNPSILKSGVHDDNFYKDLWREVRINGYWSGEIHNKKKNGKIYQELLTVNAIYDENGNVGNYIGLFSDITKQKKQDKLILQQSRTAAIGEMLENIAHQWRQPLSIISTSATGLKFLLEMDPEEKVPKNRVLNVLEDINNYTQYLSNTIEDFRSFFKGDMTKIERFNIKNTLEKIANLTKDSFMHNFITLVDETSDEDIFIENNENILTQALINIYNNAKDALVEYVKEKDKYFFISVEIKEDTLYLHFKDNAGGISKNIMNQIFDPYFTTKHESIGTGLGLYMTYQIITKQIKGTIEVHNVNFEYKNKTYKGAEFIIGLPYES</sequence>
<dbReference type="EC" id="2.7.13.3" evidence="2"/>
<dbReference type="PROSITE" id="PS50109">
    <property type="entry name" value="HIS_KIN"/>
    <property type="match status" value="1"/>
</dbReference>
<dbReference type="InterPro" id="IPR036097">
    <property type="entry name" value="HisK_dim/P_sf"/>
</dbReference>